<feature type="compositionally biased region" description="Basic and acidic residues" evidence="1">
    <location>
        <begin position="1"/>
        <end position="10"/>
    </location>
</feature>
<accession>A0A5B7HZY3</accession>
<name>A0A5B7HZY3_PORTR</name>
<organism evidence="2 3">
    <name type="scientific">Portunus trituberculatus</name>
    <name type="common">Swimming crab</name>
    <name type="synonym">Neptunus trituberculatus</name>
    <dbReference type="NCBI Taxonomy" id="210409"/>
    <lineage>
        <taxon>Eukaryota</taxon>
        <taxon>Metazoa</taxon>
        <taxon>Ecdysozoa</taxon>
        <taxon>Arthropoda</taxon>
        <taxon>Crustacea</taxon>
        <taxon>Multicrustacea</taxon>
        <taxon>Malacostraca</taxon>
        <taxon>Eumalacostraca</taxon>
        <taxon>Eucarida</taxon>
        <taxon>Decapoda</taxon>
        <taxon>Pleocyemata</taxon>
        <taxon>Brachyura</taxon>
        <taxon>Eubrachyura</taxon>
        <taxon>Portunoidea</taxon>
        <taxon>Portunidae</taxon>
        <taxon>Portuninae</taxon>
        <taxon>Portunus</taxon>
    </lineage>
</organism>
<dbReference type="Proteomes" id="UP000324222">
    <property type="component" value="Unassembled WGS sequence"/>
</dbReference>
<keyword evidence="3" id="KW-1185">Reference proteome</keyword>
<protein>
    <submittedName>
        <fullName evidence="2">Uncharacterized protein</fullName>
    </submittedName>
</protein>
<proteinExistence type="predicted"/>
<evidence type="ECO:0000256" key="1">
    <source>
        <dbReference type="SAM" id="MobiDB-lite"/>
    </source>
</evidence>
<gene>
    <name evidence="2" type="ORF">E2C01_069583</name>
</gene>
<feature type="region of interest" description="Disordered" evidence="1">
    <location>
        <begin position="1"/>
        <end position="29"/>
    </location>
</feature>
<sequence length="83" mass="9172">MQVTTIRHESLQVTATQQEGRRHSAGVGQQTVCQGVQRGYPDSPTPSCPTSVNMVSLPRSTFYGLFLIFGRKSEKFPQSSDLK</sequence>
<comment type="caution">
    <text evidence="2">The sequence shown here is derived from an EMBL/GenBank/DDBJ whole genome shotgun (WGS) entry which is preliminary data.</text>
</comment>
<reference evidence="2 3" key="1">
    <citation type="submission" date="2019-05" db="EMBL/GenBank/DDBJ databases">
        <title>Another draft genome of Portunus trituberculatus and its Hox gene families provides insights of decapod evolution.</title>
        <authorList>
            <person name="Jeong J.-H."/>
            <person name="Song I."/>
            <person name="Kim S."/>
            <person name="Choi T."/>
            <person name="Kim D."/>
            <person name="Ryu S."/>
            <person name="Kim W."/>
        </authorList>
    </citation>
    <scope>NUCLEOTIDE SEQUENCE [LARGE SCALE GENOMIC DNA]</scope>
    <source>
        <tissue evidence="2">Muscle</tissue>
    </source>
</reference>
<dbReference type="AlphaFoldDB" id="A0A5B7HZY3"/>
<evidence type="ECO:0000313" key="3">
    <source>
        <dbReference type="Proteomes" id="UP000324222"/>
    </source>
</evidence>
<dbReference type="EMBL" id="VSRR010040579">
    <property type="protein sequence ID" value="MPC75199.1"/>
    <property type="molecule type" value="Genomic_DNA"/>
</dbReference>
<evidence type="ECO:0000313" key="2">
    <source>
        <dbReference type="EMBL" id="MPC75199.1"/>
    </source>
</evidence>